<dbReference type="Gene3D" id="1.10.10.10">
    <property type="entry name" value="Winged helix-like DNA-binding domain superfamily/Winged helix DNA-binding domain"/>
    <property type="match status" value="1"/>
</dbReference>
<proteinExistence type="inferred from homology"/>
<evidence type="ECO:0000313" key="8">
    <source>
        <dbReference type="EMBL" id="PAB02081.1"/>
    </source>
</evidence>
<keyword evidence="4 5" id="KW-0804">Transcription</keyword>
<feature type="domain" description="Winged helix-turn-helix transcription repressor HrcA DNA-binding" evidence="7">
    <location>
        <begin position="1"/>
        <end position="71"/>
    </location>
</feature>
<dbReference type="Gene3D" id="3.30.390.60">
    <property type="entry name" value="Heat-inducible transcription repressor hrca homolog, domain 3"/>
    <property type="match status" value="1"/>
</dbReference>
<dbReference type="RefSeq" id="WP_071863919.1">
    <property type="nucleotide sequence ID" value="NZ_JBHLVQ010000010.1"/>
</dbReference>
<evidence type="ECO:0000256" key="1">
    <source>
        <dbReference type="ARBA" id="ARBA00022491"/>
    </source>
</evidence>
<dbReference type="InterPro" id="IPR036390">
    <property type="entry name" value="WH_DNA-bd_sf"/>
</dbReference>
<keyword evidence="3 5" id="KW-0346">Stress response</keyword>
<dbReference type="GO" id="GO:0045892">
    <property type="term" value="P:negative regulation of DNA-templated transcription"/>
    <property type="evidence" value="ECO:0007669"/>
    <property type="project" value="UniProtKB-UniRule"/>
</dbReference>
<protein>
    <recommendedName>
        <fullName evidence="5">Heat-inducible transcription repressor HrcA</fullName>
    </recommendedName>
</protein>
<evidence type="ECO:0000256" key="2">
    <source>
        <dbReference type="ARBA" id="ARBA00023015"/>
    </source>
</evidence>
<dbReference type="PANTHER" id="PTHR34824:SF1">
    <property type="entry name" value="HEAT-INDUCIBLE TRANSCRIPTION REPRESSOR HRCA"/>
    <property type="match status" value="1"/>
</dbReference>
<dbReference type="Proteomes" id="UP000216797">
    <property type="component" value="Unassembled WGS sequence"/>
</dbReference>
<dbReference type="InterPro" id="IPR023120">
    <property type="entry name" value="WHTH_transcript_rep_HrcA_IDD"/>
</dbReference>
<dbReference type="GO" id="GO:0003677">
    <property type="term" value="F:DNA binding"/>
    <property type="evidence" value="ECO:0007669"/>
    <property type="project" value="InterPro"/>
</dbReference>
<dbReference type="AlphaFoldDB" id="A0A267HUT5"/>
<dbReference type="Pfam" id="PF03444">
    <property type="entry name" value="WHD_HrcA"/>
    <property type="match status" value="1"/>
</dbReference>
<keyword evidence="1 5" id="KW-0678">Repressor</keyword>
<gene>
    <name evidence="5" type="primary">hrcA</name>
    <name evidence="8" type="ORF">AKL21_00775</name>
</gene>
<dbReference type="InterPro" id="IPR021153">
    <property type="entry name" value="HrcA_C"/>
</dbReference>
<dbReference type="SUPFAM" id="SSF46785">
    <property type="entry name" value="Winged helix' DNA-binding domain"/>
    <property type="match status" value="1"/>
</dbReference>
<dbReference type="HAMAP" id="MF_00081">
    <property type="entry name" value="HrcA"/>
    <property type="match status" value="1"/>
</dbReference>
<dbReference type="SUPFAM" id="SSF55781">
    <property type="entry name" value="GAF domain-like"/>
    <property type="match status" value="1"/>
</dbReference>
<comment type="function">
    <text evidence="5">Negative regulator of class I heat shock genes (grpE-dnaK-dnaJ and groELS operons). Prevents heat-shock induction of these operons.</text>
</comment>
<dbReference type="InterPro" id="IPR005104">
    <property type="entry name" value="WHTH_HrcA_DNA-bd"/>
</dbReference>
<dbReference type="NCBIfam" id="TIGR00331">
    <property type="entry name" value="hrcA"/>
    <property type="match status" value="1"/>
</dbReference>
<evidence type="ECO:0000256" key="5">
    <source>
        <dbReference type="HAMAP-Rule" id="MF_00081"/>
    </source>
</evidence>
<dbReference type="Pfam" id="PF01628">
    <property type="entry name" value="HrcA"/>
    <property type="match status" value="1"/>
</dbReference>
<dbReference type="PIRSF" id="PIRSF005485">
    <property type="entry name" value="HrcA"/>
    <property type="match status" value="1"/>
</dbReference>
<dbReference type="OrthoDB" id="9783139at2"/>
<evidence type="ECO:0000259" key="6">
    <source>
        <dbReference type="Pfam" id="PF01628"/>
    </source>
</evidence>
<dbReference type="InterPro" id="IPR036388">
    <property type="entry name" value="WH-like_DNA-bd_sf"/>
</dbReference>
<evidence type="ECO:0000256" key="4">
    <source>
        <dbReference type="ARBA" id="ARBA00023163"/>
    </source>
</evidence>
<comment type="caution">
    <text evidence="8">The sequence shown here is derived from an EMBL/GenBank/DDBJ whole genome shotgun (WGS) entry which is preliminary data.</text>
</comment>
<keyword evidence="9" id="KW-1185">Reference proteome</keyword>
<dbReference type="EMBL" id="LHUG01000001">
    <property type="protein sequence ID" value="PAB02081.1"/>
    <property type="molecule type" value="Genomic_DNA"/>
</dbReference>
<accession>A0A267HUT5</accession>
<sequence>MLTNRQQDILRLIIQHYTKTGLPVGSKSLMAAGIKASSATIRNDMKALEEAGLLQKTHSSSGRIPSMKGYRYYVDHLLKPTRVAKTEMQVIKQSFGQEFHEINDIIQRSAEILSSLTSYTAFSLGPDMKDRRLTGFRIVPLNSRQVIAIIVTDQGNVESQVFALPQNVSGADLEKMVRIINDKLVGEPLLTVYQRLRTEIPMILHKYFQTTEGILDLFDLMLGQIFEEKVFVGGRMNMIDFEPSQDVAQFKSIYRFMKDPEELMQLLIPPTDSIAIRIGDELGNDLFHNMSLIQASYDISGHGKGVIALLGPASMQYSKMFGLLDVFSRELAEKLAEYYRGLDATS</sequence>
<evidence type="ECO:0000259" key="7">
    <source>
        <dbReference type="Pfam" id="PF03444"/>
    </source>
</evidence>
<dbReference type="PANTHER" id="PTHR34824">
    <property type="entry name" value="HEAT-INDUCIBLE TRANSCRIPTION REPRESSOR HRCA"/>
    <property type="match status" value="1"/>
</dbReference>
<name>A0A267HUT5_9ENTE</name>
<dbReference type="Gene3D" id="3.30.450.40">
    <property type="match status" value="1"/>
</dbReference>
<reference evidence="8 9" key="1">
    <citation type="submission" date="2015-08" db="EMBL/GenBank/DDBJ databases">
        <title>Enterococcus genome sequence.</title>
        <authorList>
            <person name="Acedo J.Z."/>
            <person name="Vederas J.C."/>
        </authorList>
    </citation>
    <scope>NUCLEOTIDE SEQUENCE [LARGE SCALE GENOMIC DNA]</scope>
    <source>
        <strain evidence="8 9">49</strain>
    </source>
</reference>
<dbReference type="InterPro" id="IPR029016">
    <property type="entry name" value="GAF-like_dom_sf"/>
</dbReference>
<feature type="domain" description="Heat-inducible transcription repressor HrcA C-terminal" evidence="6">
    <location>
        <begin position="104"/>
        <end position="320"/>
    </location>
</feature>
<evidence type="ECO:0000313" key="9">
    <source>
        <dbReference type="Proteomes" id="UP000216797"/>
    </source>
</evidence>
<evidence type="ECO:0000256" key="3">
    <source>
        <dbReference type="ARBA" id="ARBA00023016"/>
    </source>
</evidence>
<keyword evidence="2 5" id="KW-0805">Transcription regulation</keyword>
<dbReference type="InterPro" id="IPR002571">
    <property type="entry name" value="HrcA"/>
</dbReference>
<organism evidence="8 9">
    <name type="scientific">Enterococcus canintestini</name>
    <dbReference type="NCBI Taxonomy" id="317010"/>
    <lineage>
        <taxon>Bacteria</taxon>
        <taxon>Bacillati</taxon>
        <taxon>Bacillota</taxon>
        <taxon>Bacilli</taxon>
        <taxon>Lactobacillales</taxon>
        <taxon>Enterococcaceae</taxon>
        <taxon>Enterococcus</taxon>
    </lineage>
</organism>
<comment type="similarity">
    <text evidence="5">Belongs to the HrcA family.</text>
</comment>